<dbReference type="eggNOG" id="COG3452">
    <property type="taxonomic scope" value="Bacteria"/>
</dbReference>
<dbReference type="eggNOG" id="COG5001">
    <property type="taxonomic scope" value="Bacteria"/>
</dbReference>
<proteinExistence type="predicted"/>
<evidence type="ECO:0000259" key="9">
    <source>
        <dbReference type="PROSITE" id="PS50887"/>
    </source>
</evidence>
<keyword evidence="2 6" id="KW-0812">Transmembrane</keyword>
<dbReference type="Pfam" id="PF03924">
    <property type="entry name" value="CHASE"/>
    <property type="match status" value="1"/>
</dbReference>
<dbReference type="InterPro" id="IPR043128">
    <property type="entry name" value="Rev_trsase/Diguanyl_cyclase"/>
</dbReference>
<dbReference type="InterPro" id="IPR035965">
    <property type="entry name" value="PAS-like_dom_sf"/>
</dbReference>
<dbReference type="InterPro" id="IPR000160">
    <property type="entry name" value="GGDEF_dom"/>
</dbReference>
<dbReference type="SUPFAM" id="SSF141868">
    <property type="entry name" value="EAL domain-like"/>
    <property type="match status" value="1"/>
</dbReference>
<dbReference type="OrthoDB" id="9813903at2"/>
<dbReference type="FunFam" id="3.20.20.450:FF:000001">
    <property type="entry name" value="Cyclic di-GMP phosphodiesterase yahA"/>
    <property type="match status" value="1"/>
</dbReference>
<dbReference type="SMART" id="SM00052">
    <property type="entry name" value="EAL"/>
    <property type="match status" value="1"/>
</dbReference>
<dbReference type="PROSITE" id="PS50883">
    <property type="entry name" value="EAL"/>
    <property type="match status" value="1"/>
</dbReference>
<dbReference type="Gene3D" id="3.20.20.450">
    <property type="entry name" value="EAL domain"/>
    <property type="match status" value="1"/>
</dbReference>
<dbReference type="HOGENOM" id="CLU_000445_70_44_4"/>
<dbReference type="EMBL" id="CP004885">
    <property type="protein sequence ID" value="AGX87628.1"/>
    <property type="molecule type" value="Genomic_DNA"/>
</dbReference>
<evidence type="ECO:0000313" key="11">
    <source>
        <dbReference type="Proteomes" id="UP000017184"/>
    </source>
</evidence>
<dbReference type="PANTHER" id="PTHR44757">
    <property type="entry name" value="DIGUANYLATE CYCLASE DGCP"/>
    <property type="match status" value="1"/>
</dbReference>
<accession>U5NBL1</accession>
<dbReference type="FunFam" id="3.30.70.270:FF:000001">
    <property type="entry name" value="Diguanylate cyclase domain protein"/>
    <property type="match status" value="1"/>
</dbReference>
<dbReference type="AlphaFoldDB" id="U5NBL1"/>
<feature type="domain" description="CHASE" evidence="7">
    <location>
        <begin position="118"/>
        <end position="204"/>
    </location>
</feature>
<dbReference type="GO" id="GO:0071111">
    <property type="term" value="F:cyclic-guanylate-specific phosphodiesterase activity"/>
    <property type="evidence" value="ECO:0007669"/>
    <property type="project" value="UniProtKB-EC"/>
</dbReference>
<dbReference type="SMART" id="SM00267">
    <property type="entry name" value="GGDEF"/>
    <property type="match status" value="1"/>
</dbReference>
<dbReference type="RefSeq" id="WP_022773364.1">
    <property type="nucleotide sequence ID" value="NC_022576.1"/>
</dbReference>
<dbReference type="GO" id="GO:0016020">
    <property type="term" value="C:membrane"/>
    <property type="evidence" value="ECO:0007669"/>
    <property type="project" value="UniProtKB-SubCell"/>
</dbReference>
<dbReference type="SUPFAM" id="SSF55073">
    <property type="entry name" value="Nucleotide cyclase"/>
    <property type="match status" value="1"/>
</dbReference>
<dbReference type="Gene3D" id="3.30.70.270">
    <property type="match status" value="1"/>
</dbReference>
<dbReference type="SUPFAM" id="SSF55785">
    <property type="entry name" value="PYP-like sensor domain (PAS domain)"/>
    <property type="match status" value="1"/>
</dbReference>
<dbReference type="SMART" id="SM01079">
    <property type="entry name" value="CHASE"/>
    <property type="match status" value="1"/>
</dbReference>
<gene>
    <name evidence="10" type="ORF">Cenrod_1543</name>
</gene>
<feature type="transmembrane region" description="Helical" evidence="6">
    <location>
        <begin position="265"/>
        <end position="283"/>
    </location>
</feature>
<dbReference type="Gene3D" id="3.30.450.20">
    <property type="entry name" value="PAS domain"/>
    <property type="match status" value="1"/>
</dbReference>
<dbReference type="PROSITE" id="PS50887">
    <property type="entry name" value="GGDEF"/>
    <property type="match status" value="1"/>
</dbReference>
<evidence type="ECO:0000259" key="8">
    <source>
        <dbReference type="PROSITE" id="PS50883"/>
    </source>
</evidence>
<protein>
    <submittedName>
        <fullName evidence="10">Signal transduction protein</fullName>
    </submittedName>
</protein>
<dbReference type="PROSITE" id="PS50839">
    <property type="entry name" value="CHASE"/>
    <property type="match status" value="1"/>
</dbReference>
<dbReference type="Pfam" id="PF00990">
    <property type="entry name" value="GGDEF"/>
    <property type="match status" value="1"/>
</dbReference>
<evidence type="ECO:0000313" key="10">
    <source>
        <dbReference type="EMBL" id="AGX87628.1"/>
    </source>
</evidence>
<dbReference type="KEGG" id="cbx:Cenrod_1543"/>
<dbReference type="InterPro" id="IPR052155">
    <property type="entry name" value="Biofilm_reg_signaling"/>
</dbReference>
<feature type="domain" description="EAL" evidence="8">
    <location>
        <begin position="608"/>
        <end position="862"/>
    </location>
</feature>
<name>U5NBL1_9BURK</name>
<dbReference type="InterPro" id="IPR001633">
    <property type="entry name" value="EAL_dom"/>
</dbReference>
<reference evidence="10 11" key="1">
    <citation type="journal article" date="2013" name="Genome Biol.">
        <title>Genomic analysis reveals key aspects of prokaryotic symbiosis in the phototrophic consortium "Chlorochromatium aggregatum".</title>
        <authorList>
            <person name="Liu Z."/>
            <person name="Muller J."/>
            <person name="Li T."/>
            <person name="Alvey R.M."/>
            <person name="Vogl K."/>
            <person name="Frigaard N.U."/>
            <person name="Rockwell N.C."/>
            <person name="Boyd E.S."/>
            <person name="Tomsho L.P."/>
            <person name="Schuster S.C."/>
            <person name="Henke P."/>
            <person name="Rohde M."/>
            <person name="Overmann J."/>
            <person name="Bryant D.A."/>
        </authorList>
    </citation>
    <scope>NUCLEOTIDE SEQUENCE [LARGE SCALE GENOMIC DNA]</scope>
    <source>
        <strain evidence="10">CR</strain>
    </source>
</reference>
<dbReference type="InterPro" id="IPR042240">
    <property type="entry name" value="CHASE_sf"/>
</dbReference>
<evidence type="ECO:0000259" key="7">
    <source>
        <dbReference type="PROSITE" id="PS50839"/>
    </source>
</evidence>
<dbReference type="Proteomes" id="UP000017184">
    <property type="component" value="Chromosome"/>
</dbReference>
<evidence type="ECO:0000256" key="6">
    <source>
        <dbReference type="SAM" id="Phobius"/>
    </source>
</evidence>
<keyword evidence="3 6" id="KW-1133">Transmembrane helix</keyword>
<dbReference type="CDD" id="cd01948">
    <property type="entry name" value="EAL"/>
    <property type="match status" value="1"/>
</dbReference>
<dbReference type="Pfam" id="PF00563">
    <property type="entry name" value="EAL"/>
    <property type="match status" value="1"/>
</dbReference>
<feature type="domain" description="GGDEF" evidence="9">
    <location>
        <begin position="467"/>
        <end position="599"/>
    </location>
</feature>
<dbReference type="NCBIfam" id="TIGR00254">
    <property type="entry name" value="GGDEF"/>
    <property type="match status" value="1"/>
</dbReference>
<evidence type="ECO:0000256" key="5">
    <source>
        <dbReference type="ARBA" id="ARBA00051114"/>
    </source>
</evidence>
<dbReference type="GO" id="GO:0007165">
    <property type="term" value="P:signal transduction"/>
    <property type="evidence" value="ECO:0007669"/>
    <property type="project" value="UniProtKB-ARBA"/>
</dbReference>
<evidence type="ECO:0000256" key="2">
    <source>
        <dbReference type="ARBA" id="ARBA00022692"/>
    </source>
</evidence>
<dbReference type="InterPro" id="IPR006189">
    <property type="entry name" value="CHASE_dom"/>
</dbReference>
<evidence type="ECO:0000256" key="4">
    <source>
        <dbReference type="ARBA" id="ARBA00023136"/>
    </source>
</evidence>
<dbReference type="InterPro" id="IPR029787">
    <property type="entry name" value="Nucleotide_cyclase"/>
</dbReference>
<dbReference type="InterPro" id="IPR035919">
    <property type="entry name" value="EAL_sf"/>
</dbReference>
<dbReference type="CDD" id="cd01949">
    <property type="entry name" value="GGDEF"/>
    <property type="match status" value="1"/>
</dbReference>
<dbReference type="PANTHER" id="PTHR44757:SF2">
    <property type="entry name" value="BIOFILM ARCHITECTURE MAINTENANCE PROTEIN MBAA"/>
    <property type="match status" value="1"/>
</dbReference>
<evidence type="ECO:0000256" key="1">
    <source>
        <dbReference type="ARBA" id="ARBA00004370"/>
    </source>
</evidence>
<evidence type="ECO:0000256" key="3">
    <source>
        <dbReference type="ARBA" id="ARBA00022989"/>
    </source>
</evidence>
<keyword evidence="11" id="KW-1185">Reference proteome</keyword>
<organism evidence="10 11">
    <name type="scientific">Candidatus Symbiobacter mobilis CR</name>
    <dbReference type="NCBI Taxonomy" id="946483"/>
    <lineage>
        <taxon>Bacteria</taxon>
        <taxon>Pseudomonadati</taxon>
        <taxon>Pseudomonadota</taxon>
        <taxon>Betaproteobacteria</taxon>
        <taxon>Burkholderiales</taxon>
        <taxon>Comamonadaceae</taxon>
    </lineage>
</organism>
<dbReference type="Gene3D" id="3.30.450.350">
    <property type="entry name" value="CHASE domain"/>
    <property type="match status" value="1"/>
</dbReference>
<dbReference type="PATRIC" id="fig|946483.4.peg.1561"/>
<sequence>MPSFFLVQLVRWYRPGVVGWVVFALGVVLGAIGVAAIESHRIDVERQRTQELARDYAQTTRNHIDRALSATYALAALVQQGRGEVQDFEDVAARMLPNYPGASLLILAPGGVIRSIVPEPGNEKALGLNLLEDPVMRAEARRAHSSGKLTLAGPLPLRQGGIGLVARLPVFLATPPDKHSTFWGFANVVMRLPESIKTIGLDALEQRGMHYLLWRQQPESDQRQTILGSTTLPLHDPVCTEIAVPNGAWNLCLAPQSGWRQPQGLARNAVLATLLAALLGYLARLQAQLFWSHRELERQVQQRTADIAASKAQLSATLDAVADLMFELDLDGLCHACHAPAQNPLARYASRLLGRYVRDTLPPDAAEIVLGALAEAHANGLSMGRQIFVQRAPQSQWFELSVARKRLDPEPAKPRFIVVAHDVTEHRLAQDNVASLAYFDVLTALPNRSLLNERIARTLTEAGRRKEHLCLMFLDLDHFKYINDTLGHSVGDQFLVLLARRMQQTVREQDTVARLGGDEFILLLPNTDGRGAARVAEKLLQAVSQPAAVGAHELCITPSIGIAVYPEDGHDADTLLQHADIAMYRAKGTGRNGFRFFTNEMQSAAARTLLLDNELRRALAREQFGVVYQPQVCLATGRIIGFEALLRWTHPELGRVSPLEFIPVAESNGLILPIGEWVLRTAVTQARDWAAMGFAELTMAVNLSAIQFRQPHLNALINIILLKAGLPADLLKLELTESVAHQDPLAAVRIMDKLHQRGIHLSIDDFGTGYSSLSYLKRFAVHQIKIDQSFVRDITHDADDLAIVRAIINMARSLDLTTVAEGVETAEQLALLRQEGCNEVQGYCISQPLSAELATAFLQKHWERGALPVGEPT</sequence>
<dbReference type="GO" id="GO:0071732">
    <property type="term" value="P:cellular response to nitric oxide"/>
    <property type="evidence" value="ECO:0007669"/>
    <property type="project" value="UniProtKB-ARBA"/>
</dbReference>
<feature type="transmembrane region" description="Helical" evidence="6">
    <location>
        <begin position="12"/>
        <end position="37"/>
    </location>
</feature>
<keyword evidence="4 6" id="KW-0472">Membrane</keyword>
<comment type="subcellular location">
    <subcellularLocation>
        <location evidence="1">Membrane</location>
    </subcellularLocation>
</comment>
<comment type="catalytic activity">
    <reaction evidence="5">
        <text>3',3'-c-di-GMP + H2O = 5'-phosphoguanylyl(3'-&gt;5')guanosine + H(+)</text>
        <dbReference type="Rhea" id="RHEA:24902"/>
        <dbReference type="ChEBI" id="CHEBI:15377"/>
        <dbReference type="ChEBI" id="CHEBI:15378"/>
        <dbReference type="ChEBI" id="CHEBI:58754"/>
        <dbReference type="ChEBI" id="CHEBI:58805"/>
        <dbReference type="EC" id="3.1.4.52"/>
    </reaction>
    <physiologicalReaction direction="left-to-right" evidence="5">
        <dbReference type="Rhea" id="RHEA:24903"/>
    </physiologicalReaction>
</comment>
<dbReference type="STRING" id="946483.Cenrod_1543"/>